<feature type="signal peptide" evidence="2">
    <location>
        <begin position="1"/>
        <end position="21"/>
    </location>
</feature>
<feature type="region of interest" description="Disordered" evidence="1">
    <location>
        <begin position="573"/>
        <end position="609"/>
    </location>
</feature>
<comment type="caution">
    <text evidence="3">The sequence shown here is derived from an EMBL/GenBank/DDBJ whole genome shotgun (WGS) entry which is preliminary data.</text>
</comment>
<feature type="compositionally biased region" description="Polar residues" evidence="1">
    <location>
        <begin position="594"/>
        <end position="604"/>
    </location>
</feature>
<feature type="region of interest" description="Disordered" evidence="1">
    <location>
        <begin position="632"/>
        <end position="664"/>
    </location>
</feature>
<feature type="compositionally biased region" description="Low complexity" evidence="1">
    <location>
        <begin position="457"/>
        <end position="469"/>
    </location>
</feature>
<gene>
    <name evidence="3" type="ORF">B0H63DRAFT_565848</name>
</gene>
<proteinExistence type="predicted"/>
<feature type="chain" id="PRO_5042147166" description="Peptidase S8/S53 domain-containing protein" evidence="2">
    <location>
        <begin position="22"/>
        <end position="1652"/>
    </location>
</feature>
<reference evidence="3" key="2">
    <citation type="submission" date="2023-06" db="EMBL/GenBank/DDBJ databases">
        <authorList>
            <consortium name="Lawrence Berkeley National Laboratory"/>
            <person name="Haridas S."/>
            <person name="Hensen N."/>
            <person name="Bonometti L."/>
            <person name="Westerberg I."/>
            <person name="Brannstrom I.O."/>
            <person name="Guillou S."/>
            <person name="Cros-Aarteil S."/>
            <person name="Calhoun S."/>
            <person name="Kuo A."/>
            <person name="Mondo S."/>
            <person name="Pangilinan J."/>
            <person name="Riley R."/>
            <person name="LaButti K."/>
            <person name="Andreopoulos B."/>
            <person name="Lipzen A."/>
            <person name="Chen C."/>
            <person name="Yanf M."/>
            <person name="Daum C."/>
            <person name="Ng V."/>
            <person name="Clum A."/>
            <person name="Steindorff A."/>
            <person name="Ohm R."/>
            <person name="Martin F."/>
            <person name="Silar P."/>
            <person name="Natvig D."/>
            <person name="Lalanne C."/>
            <person name="Gautier V."/>
            <person name="Ament-velasquez S.L."/>
            <person name="Kruys A."/>
            <person name="Hutchinson M.I."/>
            <person name="Powell A.J."/>
            <person name="Barry K."/>
            <person name="Miller A.N."/>
            <person name="Grigoriev I.V."/>
            <person name="Debuchy R."/>
            <person name="Gladieux P."/>
            <person name="Thoren M.H."/>
            <person name="Johannesson H."/>
        </authorList>
    </citation>
    <scope>NUCLEOTIDE SEQUENCE</scope>
    <source>
        <strain evidence="3">CBS 232.78</strain>
    </source>
</reference>
<dbReference type="InterPro" id="IPR036852">
    <property type="entry name" value="Peptidase_S8/S53_dom_sf"/>
</dbReference>
<sequence>MKLWLVILALTNLSLLGLASGKEEHNDTDSNWCGDQAPIKHGETCCSTPKSPGKYHLCGRGTICCGDACCPKDWLCSKGSCKKPKHYWHWKTKTTAAATTTQDDPDCESSTVSPPTTITTTLDDCETAVIINGTKTITLPDVTSRTTLTSGGLTFTLGPTETEVSSTSRRTEVSSTSRRSTTSRSSVSFRTTPTSRSTTRRLSSRLSSASRSSTGSSSGGGGGGGEVTSVNSGGQTVISGTGGAITVPTGITTPFTFTASNGQVITFTPTTRPGGITSTPTGSSGVTSTPSIVTNVNSAGQTVISNTGGAITIPTGLTTPITITASNGDVFTFTPSLSLTNPGGDVTSVNSNGQTVISNTGGAITLPTGITTPIVITQSNGQVTTFFPPGVSPPSSSRSVPSSGSGGTTTVNSDGQTVISNTGGAVTIPTGITTPITTTNSGGQVITFFPPGVTPPSSTLSSSTVPQGSTTVNSNGQTVISNTGGAVTLPTGITTPITTTNSGGQVITFFPPGFSQASSTLSSTASAPQGSTTVNSNGQTVISNTGGAVTLPTGITTPITTTNSGGQAITFFPPGFSQSSSTSSSAADQGTTTVNSNGQTVISNTGGGFTIPTGITTPIVVTNSGGQSFTFFPPGASSSSSTSSSTTTPTSGVTTTVNSNGQTVISDTRGAVTLPTGVTTPITTTDSDGDIFTWIPPTATSSSSTSSSSDGSTPIAWLGPIFTPVDEPKRDDDGESSDVPCTAWFFFICIRWGDLNIGGWKFNLPPGIRPPGPPPPFSIDPSLHLTFSVSGTLPPWPAITIGPDRVPTYSPKPSDQPDGECETESAEICATRTSYGVSVSSTVTSTTLTSVMSTCATVYGCSVSDSGTTATTTGACTSASTITDIYLSCPTAGTLVASCSTTSTSTTTGCSVTPSTVTCNVLVPRATGVAPQPACITDSSVYVVYPRNGRDQAQVNRIAVQLRTMETNPDNIYTSNTRTLGLNFWRLVLTDSQATTLRQNSDVASVNIACSTFGLCTDPTTNLVFQENVQDQLVHVSWPAGMGWTTLDDFPAAQRHRYYFDDSAARDIPVYIVDSGAMLTHPVAGDNPEFAWARQNVEWLHIGQDTYPSVLTTQPEDDSQREKIPNGGHGTAMLSIVLGDTLGVAKRAKPYLVRLPRRNILGGFTPEDFLEGVGRVSDELTSSGLGAVVLMAIFWPLEQFVRRDRTGMPVRLDVDDPGGGPPIPGPTIDESFGFDTRLKSLIENIISKGGIPVTGSGNGGGTVMGGMPAKYGDQASAVDYIPGIVVAGAVAADGTVWPRTKFTQNGNLPHVWAPGSGVRVANGLESTLSGGVFYRDNSEGTSDAAAHTAGLAAYFIGLNNVGNGLMNRNGQRVDTVARLFDYIVRETAWPKISGQTFFTVSPISSIWNFVDLEAQGACQWNPNSRPRRRLRDLQARQSDAPRCELPLSSRTSSSTSSSRTSSSTSSSSTTSSSSSRVSSTSSTSSRISSSSSSSSSSTRPPPPTTTTSTTSSTPPPRPTTPLEEFPVDCNNEDDLPGHADIRGGAQSDQAFDFCLDKAKLPNGDVTLGPGDPAVEVTYFDNFDISYRYRIEWVNDCITTVERQNMIAPFGTEDETRDTCFDVLVDCYTQCNNGGVGGAIQVGCLRYLFVGGE</sequence>
<dbReference type="Proteomes" id="UP001285441">
    <property type="component" value="Unassembled WGS sequence"/>
</dbReference>
<organism evidence="3 4">
    <name type="scientific">Podospora didyma</name>
    <dbReference type="NCBI Taxonomy" id="330526"/>
    <lineage>
        <taxon>Eukaryota</taxon>
        <taxon>Fungi</taxon>
        <taxon>Dikarya</taxon>
        <taxon>Ascomycota</taxon>
        <taxon>Pezizomycotina</taxon>
        <taxon>Sordariomycetes</taxon>
        <taxon>Sordariomycetidae</taxon>
        <taxon>Sordariales</taxon>
        <taxon>Podosporaceae</taxon>
        <taxon>Podospora</taxon>
    </lineage>
</organism>
<accession>A0AAE0K0Z8</accession>
<dbReference type="SUPFAM" id="SSF52743">
    <property type="entry name" value="Subtilisin-like"/>
    <property type="match status" value="1"/>
</dbReference>
<feature type="compositionally biased region" description="Gly residues" evidence="1">
    <location>
        <begin position="217"/>
        <end position="226"/>
    </location>
</feature>
<evidence type="ECO:0000256" key="1">
    <source>
        <dbReference type="SAM" id="MobiDB-lite"/>
    </source>
</evidence>
<feature type="compositionally biased region" description="Low complexity" evidence="1">
    <location>
        <begin position="385"/>
        <end position="411"/>
    </location>
</feature>
<feature type="region of interest" description="Disordered" evidence="1">
    <location>
        <begin position="696"/>
        <end position="737"/>
    </location>
</feature>
<keyword evidence="4" id="KW-1185">Reference proteome</keyword>
<feature type="region of interest" description="Disordered" evidence="1">
    <location>
        <begin position="148"/>
        <end position="235"/>
    </location>
</feature>
<evidence type="ECO:0000313" key="4">
    <source>
        <dbReference type="Proteomes" id="UP001285441"/>
    </source>
</evidence>
<feature type="region of interest" description="Disordered" evidence="1">
    <location>
        <begin position="266"/>
        <end position="289"/>
    </location>
</feature>
<feature type="compositionally biased region" description="Low complexity" evidence="1">
    <location>
        <begin position="268"/>
        <end position="289"/>
    </location>
</feature>
<feature type="compositionally biased region" description="Low complexity" evidence="1">
    <location>
        <begin position="204"/>
        <end position="216"/>
    </location>
</feature>
<protein>
    <recommendedName>
        <fullName evidence="5">Peptidase S8/S53 domain-containing protein</fullName>
    </recommendedName>
</protein>
<feature type="compositionally biased region" description="Low complexity" evidence="1">
    <location>
        <begin position="1448"/>
        <end position="1498"/>
    </location>
</feature>
<feature type="compositionally biased region" description="Low complexity" evidence="1">
    <location>
        <begin position="518"/>
        <end position="527"/>
    </location>
</feature>
<dbReference type="EMBL" id="JAULSW010000011">
    <property type="protein sequence ID" value="KAK3368019.1"/>
    <property type="molecule type" value="Genomic_DNA"/>
</dbReference>
<reference evidence="3" key="1">
    <citation type="journal article" date="2023" name="Mol. Phylogenet. Evol.">
        <title>Genome-scale phylogeny and comparative genomics of the fungal order Sordariales.</title>
        <authorList>
            <person name="Hensen N."/>
            <person name="Bonometti L."/>
            <person name="Westerberg I."/>
            <person name="Brannstrom I.O."/>
            <person name="Guillou S."/>
            <person name="Cros-Aarteil S."/>
            <person name="Calhoun S."/>
            <person name="Haridas S."/>
            <person name="Kuo A."/>
            <person name="Mondo S."/>
            <person name="Pangilinan J."/>
            <person name="Riley R."/>
            <person name="LaButti K."/>
            <person name="Andreopoulos B."/>
            <person name="Lipzen A."/>
            <person name="Chen C."/>
            <person name="Yan M."/>
            <person name="Daum C."/>
            <person name="Ng V."/>
            <person name="Clum A."/>
            <person name="Steindorff A."/>
            <person name="Ohm R.A."/>
            <person name="Martin F."/>
            <person name="Silar P."/>
            <person name="Natvig D.O."/>
            <person name="Lalanne C."/>
            <person name="Gautier V."/>
            <person name="Ament-Velasquez S.L."/>
            <person name="Kruys A."/>
            <person name="Hutchinson M.I."/>
            <person name="Powell A.J."/>
            <person name="Barry K."/>
            <person name="Miller A.N."/>
            <person name="Grigoriev I.V."/>
            <person name="Debuchy R."/>
            <person name="Gladieux P."/>
            <person name="Hiltunen Thoren M."/>
            <person name="Johannesson H."/>
        </authorList>
    </citation>
    <scope>NUCLEOTIDE SEQUENCE</scope>
    <source>
        <strain evidence="3">CBS 232.78</strain>
    </source>
</reference>
<evidence type="ECO:0000313" key="3">
    <source>
        <dbReference type="EMBL" id="KAK3368019.1"/>
    </source>
</evidence>
<feature type="region of interest" description="Disordered" evidence="1">
    <location>
        <begin position="457"/>
        <end position="477"/>
    </location>
</feature>
<evidence type="ECO:0000256" key="2">
    <source>
        <dbReference type="SAM" id="SignalP"/>
    </source>
</evidence>
<feature type="compositionally biased region" description="Low complexity" evidence="1">
    <location>
        <begin position="573"/>
        <end position="593"/>
    </location>
</feature>
<name>A0AAE0K0Z8_9PEZI</name>
<feature type="compositionally biased region" description="Low complexity" evidence="1">
    <location>
        <begin position="148"/>
        <end position="197"/>
    </location>
</feature>
<feature type="region of interest" description="Disordered" evidence="1">
    <location>
        <begin position="1434"/>
        <end position="1538"/>
    </location>
</feature>
<feature type="compositionally biased region" description="Low complexity" evidence="1">
    <location>
        <begin position="698"/>
        <end position="713"/>
    </location>
</feature>
<dbReference type="GO" id="GO:0004252">
    <property type="term" value="F:serine-type endopeptidase activity"/>
    <property type="evidence" value="ECO:0007669"/>
    <property type="project" value="InterPro"/>
</dbReference>
<evidence type="ECO:0008006" key="5">
    <source>
        <dbReference type="Google" id="ProtNLM"/>
    </source>
</evidence>
<feature type="compositionally biased region" description="Polar residues" evidence="1">
    <location>
        <begin position="412"/>
        <end position="421"/>
    </location>
</feature>
<feature type="compositionally biased region" description="Polar residues" evidence="1">
    <location>
        <begin position="528"/>
        <end position="539"/>
    </location>
</feature>
<feature type="region of interest" description="Disordered" evidence="1">
    <location>
        <begin position="385"/>
        <end position="423"/>
    </location>
</feature>
<feature type="compositionally biased region" description="Low complexity" evidence="1">
    <location>
        <begin position="632"/>
        <end position="661"/>
    </location>
</feature>
<dbReference type="Gene3D" id="3.40.50.200">
    <property type="entry name" value="Peptidase S8/S53 domain"/>
    <property type="match status" value="1"/>
</dbReference>
<keyword evidence="2" id="KW-0732">Signal</keyword>
<feature type="region of interest" description="Disordered" evidence="1">
    <location>
        <begin position="518"/>
        <end position="539"/>
    </location>
</feature>
<dbReference type="GO" id="GO:0006508">
    <property type="term" value="P:proteolysis"/>
    <property type="evidence" value="ECO:0007669"/>
    <property type="project" value="InterPro"/>
</dbReference>